<evidence type="ECO:0000313" key="2">
    <source>
        <dbReference type="Proteomes" id="UP000789702"/>
    </source>
</evidence>
<reference evidence="1" key="1">
    <citation type="submission" date="2021-06" db="EMBL/GenBank/DDBJ databases">
        <authorList>
            <person name="Kallberg Y."/>
            <person name="Tangrot J."/>
            <person name="Rosling A."/>
        </authorList>
    </citation>
    <scope>NUCLEOTIDE SEQUENCE</scope>
    <source>
        <strain evidence="1">IL203A</strain>
    </source>
</reference>
<dbReference type="EMBL" id="CAJVPU010012193">
    <property type="protein sequence ID" value="CAG8621227.1"/>
    <property type="molecule type" value="Genomic_DNA"/>
</dbReference>
<name>A0ACA9MXW2_9GLOM</name>
<comment type="caution">
    <text evidence="1">The sequence shown here is derived from an EMBL/GenBank/DDBJ whole genome shotgun (WGS) entry which is preliminary data.</text>
</comment>
<dbReference type="Proteomes" id="UP000789702">
    <property type="component" value="Unassembled WGS sequence"/>
</dbReference>
<gene>
    <name evidence="1" type="ORF">DHETER_LOCUS8024</name>
</gene>
<protein>
    <submittedName>
        <fullName evidence="1">10315_t:CDS:1</fullName>
    </submittedName>
</protein>
<feature type="non-terminal residue" evidence="1">
    <location>
        <position position="842"/>
    </location>
</feature>
<sequence>NWIAIPELARKYRKHSPDGLVLEQTVLAELALVKAIEKTKEIYDNDSPNHITMPTTVDESLVSDVFAKLESALSQASGQEKETLSTNFVPPQIPVGYNFVLIIQGLAIKGMAQETFGNFDGADGAIACYDQVVALLAQYSGEKQEQLANWTEEVLYRASLLKVRLGDASGALQVFRTYQHYSTSSWGEKFRLNKRAVIYMNFIKFLSKTYQEKTYIPPSEPTAFTLNEQSTIYTPHTFRVEITGLHTLYENVLYQITSFPKAGEINWRVLEMVDQIMSDWIVLNGGTTTEMRGLVEMLYRAAQKTFQSPKILRYLAFTLYTLGDYDEAELALEAYITLVEKLRETKTAEFFKKIPSTENDNKFSDNESVEHVVKVLITGSEMMAKYLCKSDKTLEYAKKALTWCEIDDSLVDNKSFAQAWRCVGVGYSLTAREAIDPENRPDLHSKAIEAFDKSISLDPDAFETHYLLALEYAFTRDIGKAIDCVRQAIVLENESVPCWHLLVLLMSSQKDVQGALKACEMCLKETDLENTDLSVDDGEEFLSFKLTQNALHELANGPEAAIQNHEKLFILYAKMFPEFTLVSPNDPPYDSTSSRKQSNAFDDTQAQTTQSPKPATSVRSFPSVLEKKDGDESTDGSISSIGLGNKDTLEVPKTNYASSIASSRNSASSRRSTTPTISGIPSAKSVTSFIAPSQPILKMRYRKQRATKSLVDLWLSSASTFRRLGNLEEAQKALESAEETDNSNPDLWCQFGYLLFIQKQYADAITSFHNALAIDGNHVPTLIHLARTYIETDKIDIAEGLLESVTKGNGWDCAEAWYLFYPSDIAKYVKIPIELRELKTVY</sequence>
<accession>A0ACA9MXW2</accession>
<organism evidence="1 2">
    <name type="scientific">Dentiscutata heterogama</name>
    <dbReference type="NCBI Taxonomy" id="1316150"/>
    <lineage>
        <taxon>Eukaryota</taxon>
        <taxon>Fungi</taxon>
        <taxon>Fungi incertae sedis</taxon>
        <taxon>Mucoromycota</taxon>
        <taxon>Glomeromycotina</taxon>
        <taxon>Glomeromycetes</taxon>
        <taxon>Diversisporales</taxon>
        <taxon>Gigasporaceae</taxon>
        <taxon>Dentiscutata</taxon>
    </lineage>
</organism>
<evidence type="ECO:0000313" key="1">
    <source>
        <dbReference type="EMBL" id="CAG8621227.1"/>
    </source>
</evidence>
<proteinExistence type="predicted"/>
<keyword evidence="2" id="KW-1185">Reference proteome</keyword>
<feature type="non-terminal residue" evidence="1">
    <location>
        <position position="1"/>
    </location>
</feature>